<name>A0A670IGW4_PODMU</name>
<sequence length="101" mass="11591">MVVVRKPLNTMVHTKDFTKVLLAEVRRYYEQPLSEEQAWAICFQCCYKMKWMKAHGLDSALRMRGLNISAQPSTLMICKSPLPQLSDSLSDEVGGKFFFLS</sequence>
<dbReference type="Proteomes" id="UP000472272">
    <property type="component" value="Chromosome 4"/>
</dbReference>
<dbReference type="Pfam" id="PF16474">
    <property type="entry name" value="KIND"/>
    <property type="match status" value="1"/>
</dbReference>
<accession>A0A670IGW4</accession>
<keyword evidence="4" id="KW-1185">Reference proteome</keyword>
<feature type="domain" description="KIND" evidence="2">
    <location>
        <begin position="20"/>
        <end position="101"/>
    </location>
</feature>
<dbReference type="PROSITE" id="PS51377">
    <property type="entry name" value="KIND"/>
    <property type="match status" value="1"/>
</dbReference>
<evidence type="ECO:0000259" key="2">
    <source>
        <dbReference type="PROSITE" id="PS51377"/>
    </source>
</evidence>
<proteinExistence type="predicted"/>
<dbReference type="Gene3D" id="1.10.510.10">
    <property type="entry name" value="Transferase(Phosphotransferase) domain 1"/>
    <property type="match status" value="1"/>
</dbReference>
<dbReference type="AlphaFoldDB" id="A0A670IGW4"/>
<evidence type="ECO:0000313" key="3">
    <source>
        <dbReference type="Ensembl" id="ENSPMRP00000010879.1"/>
    </source>
</evidence>
<dbReference type="Ensembl" id="ENSPMRT00000011614.1">
    <property type="protein sequence ID" value="ENSPMRP00000010879.1"/>
    <property type="gene ID" value="ENSPMRG00000007238.1"/>
</dbReference>
<reference evidence="3 4" key="1">
    <citation type="journal article" date="2019" name="Proc. Natl. Acad. Sci. U.S.A.">
        <title>Regulatory changes in pterin and carotenoid genes underlie balanced color polymorphisms in the wall lizard.</title>
        <authorList>
            <person name="Andrade P."/>
            <person name="Pinho C."/>
            <person name="Perez I de Lanuza G."/>
            <person name="Afonso S."/>
            <person name="Brejcha J."/>
            <person name="Rubin C.J."/>
            <person name="Wallerman O."/>
            <person name="Pereira P."/>
            <person name="Sabatino S.J."/>
            <person name="Bellati A."/>
            <person name="Pellitteri-Rosa D."/>
            <person name="Bosakova Z."/>
            <person name="Bunikis I."/>
            <person name="Carretero M.A."/>
            <person name="Feiner N."/>
            <person name="Marsik P."/>
            <person name="Pauperio F."/>
            <person name="Salvi D."/>
            <person name="Soler L."/>
            <person name="While G.M."/>
            <person name="Uller T."/>
            <person name="Font E."/>
            <person name="Andersson L."/>
            <person name="Carneiro M."/>
        </authorList>
    </citation>
    <scope>NUCLEOTIDE SEQUENCE</scope>
</reference>
<reference evidence="3" key="2">
    <citation type="submission" date="2025-08" db="UniProtKB">
        <authorList>
            <consortium name="Ensembl"/>
        </authorList>
    </citation>
    <scope>IDENTIFICATION</scope>
</reference>
<keyword evidence="1" id="KW-0677">Repeat</keyword>
<dbReference type="InterPro" id="IPR011019">
    <property type="entry name" value="KIND_dom"/>
</dbReference>
<evidence type="ECO:0000313" key="4">
    <source>
        <dbReference type="Proteomes" id="UP000472272"/>
    </source>
</evidence>
<evidence type="ECO:0000256" key="1">
    <source>
        <dbReference type="ARBA" id="ARBA00022737"/>
    </source>
</evidence>
<organism evidence="3 4">
    <name type="scientific">Podarcis muralis</name>
    <name type="common">Wall lizard</name>
    <name type="synonym">Lacerta muralis</name>
    <dbReference type="NCBI Taxonomy" id="64176"/>
    <lineage>
        <taxon>Eukaryota</taxon>
        <taxon>Metazoa</taxon>
        <taxon>Chordata</taxon>
        <taxon>Craniata</taxon>
        <taxon>Vertebrata</taxon>
        <taxon>Euteleostomi</taxon>
        <taxon>Lepidosauria</taxon>
        <taxon>Squamata</taxon>
        <taxon>Bifurcata</taxon>
        <taxon>Unidentata</taxon>
        <taxon>Episquamata</taxon>
        <taxon>Laterata</taxon>
        <taxon>Lacertibaenia</taxon>
        <taxon>Lacertidae</taxon>
        <taxon>Podarcis</taxon>
    </lineage>
</organism>
<protein>
    <recommendedName>
        <fullName evidence="2">KIND domain-containing protein</fullName>
    </recommendedName>
</protein>
<reference evidence="3" key="3">
    <citation type="submission" date="2025-09" db="UniProtKB">
        <authorList>
            <consortium name="Ensembl"/>
        </authorList>
    </citation>
    <scope>IDENTIFICATION</scope>
</reference>